<dbReference type="EMBL" id="JBBBZM010000208">
    <property type="protein sequence ID" value="KAL0631819.1"/>
    <property type="molecule type" value="Genomic_DNA"/>
</dbReference>
<protein>
    <recommendedName>
        <fullName evidence="4">Fucose-specific lectin</fullName>
    </recommendedName>
</protein>
<evidence type="ECO:0000313" key="3">
    <source>
        <dbReference type="Proteomes" id="UP001447188"/>
    </source>
</evidence>
<dbReference type="Gene3D" id="2.120.10.70">
    <property type="entry name" value="Fucose-specific lectin"/>
    <property type="match status" value="1"/>
</dbReference>
<keyword evidence="3" id="KW-1185">Reference proteome</keyword>
<dbReference type="SUPFAM" id="SSF89372">
    <property type="entry name" value="Fucose-specific lectin"/>
    <property type="match status" value="1"/>
</dbReference>
<name>A0ABR3G7A4_9PEZI</name>
<evidence type="ECO:0000313" key="2">
    <source>
        <dbReference type="EMBL" id="KAL0631819.1"/>
    </source>
</evidence>
<proteinExistence type="predicted"/>
<evidence type="ECO:0000256" key="1">
    <source>
        <dbReference type="SAM" id="MobiDB-lite"/>
    </source>
</evidence>
<evidence type="ECO:0008006" key="4">
    <source>
        <dbReference type="Google" id="ProtNLM"/>
    </source>
</evidence>
<dbReference type="Proteomes" id="UP001447188">
    <property type="component" value="Unassembled WGS sequence"/>
</dbReference>
<gene>
    <name evidence="2" type="ORF">Q9L58_009315</name>
</gene>
<accession>A0ABR3G7A4</accession>
<sequence>MAALAAIHNPNDRTESLLFFCAEDQQVGIDRRKEDADEGRGAPAGKAPYGKEPVENEPILGTPLVGDARDTESPRGVVKNPSSFGAVFFRKLTQVYGIRIDGAICQVSPAFQPVLGQPKTDFNCMAACGDGNSIGWLYYLASDPGVIHEYRLSPGASIEVPGQPSPDTYLCAYYDANTTSRHCIYQVQGSLAIVDPGTGQGGLIKNTTNVKAKSPLAVCITRGNVYLYYSDQNNALVRISRTGGGVWGPPSVVSGAPPLDDGTQMAVTTSVDGSFNMVFYIVRNSGSGYYKQIDLL</sequence>
<comment type="caution">
    <text evidence="2">The sequence shown here is derived from an EMBL/GenBank/DDBJ whole genome shotgun (WGS) entry which is preliminary data.</text>
</comment>
<feature type="region of interest" description="Disordered" evidence="1">
    <location>
        <begin position="30"/>
        <end position="77"/>
    </location>
</feature>
<organism evidence="2 3">
    <name type="scientific">Discina gigas</name>
    <dbReference type="NCBI Taxonomy" id="1032678"/>
    <lineage>
        <taxon>Eukaryota</taxon>
        <taxon>Fungi</taxon>
        <taxon>Dikarya</taxon>
        <taxon>Ascomycota</taxon>
        <taxon>Pezizomycotina</taxon>
        <taxon>Pezizomycetes</taxon>
        <taxon>Pezizales</taxon>
        <taxon>Discinaceae</taxon>
        <taxon>Discina</taxon>
    </lineage>
</organism>
<reference evidence="2 3" key="1">
    <citation type="submission" date="2024-02" db="EMBL/GenBank/DDBJ databases">
        <title>Discinaceae phylogenomics.</title>
        <authorList>
            <person name="Dirks A.C."/>
            <person name="James T.Y."/>
        </authorList>
    </citation>
    <scope>NUCLEOTIDE SEQUENCE [LARGE SCALE GENOMIC DNA]</scope>
    <source>
        <strain evidence="2 3">ACD0624</strain>
    </source>
</reference>
<feature type="compositionally biased region" description="Basic and acidic residues" evidence="1">
    <location>
        <begin position="30"/>
        <end position="40"/>
    </location>
</feature>